<keyword evidence="2" id="KW-1185">Reference proteome</keyword>
<dbReference type="KEGG" id="eiv:EIN_371630"/>
<dbReference type="GeneID" id="14891760"/>
<dbReference type="RefSeq" id="XP_004259522.1">
    <property type="nucleotide sequence ID" value="XM_004259474.1"/>
</dbReference>
<gene>
    <name evidence="1" type="ORF">EIN_371630</name>
</gene>
<accession>A0A0A1UC02</accession>
<evidence type="ECO:0000313" key="2">
    <source>
        <dbReference type="Proteomes" id="UP000014680"/>
    </source>
</evidence>
<dbReference type="Proteomes" id="UP000014680">
    <property type="component" value="Unassembled WGS sequence"/>
</dbReference>
<dbReference type="AlphaFoldDB" id="A0A0A1UC02"/>
<dbReference type="OMA" id="KCEEFIT"/>
<dbReference type="OrthoDB" id="26764at2759"/>
<reference evidence="1 2" key="1">
    <citation type="submission" date="2012-10" db="EMBL/GenBank/DDBJ databases">
        <authorList>
            <person name="Zafar N."/>
            <person name="Inman J."/>
            <person name="Hall N."/>
            <person name="Lorenzi H."/>
            <person name="Caler E."/>
        </authorList>
    </citation>
    <scope>NUCLEOTIDE SEQUENCE [LARGE SCALE GENOMIC DNA]</scope>
    <source>
        <strain evidence="1 2">IP1</strain>
    </source>
</reference>
<organism evidence="1 2">
    <name type="scientific">Entamoeba invadens IP1</name>
    <dbReference type="NCBI Taxonomy" id="370355"/>
    <lineage>
        <taxon>Eukaryota</taxon>
        <taxon>Amoebozoa</taxon>
        <taxon>Evosea</taxon>
        <taxon>Archamoebae</taxon>
        <taxon>Mastigamoebida</taxon>
        <taxon>Entamoebidae</taxon>
        <taxon>Entamoeba</taxon>
    </lineage>
</organism>
<proteinExistence type="predicted"/>
<name>A0A0A1UC02_ENTIV</name>
<protein>
    <submittedName>
        <fullName evidence="1">Uncharacterized protein</fullName>
    </submittedName>
</protein>
<dbReference type="VEuPathDB" id="AmoebaDB:EIN_371630"/>
<sequence length="512" mass="57925">MFSSWWKSKPIQQQTTPAVVQQTQPKRTDKLMTLVYLDLHDDDTIFLLQLMAPLQSVDFVVLMNVHPTLLKDEAIVKRIQLSHPHLHPPLSSFKKELPATLLFSKFVVSETVPFNKMPTVFARKTQLKCDIVRLSLSDIYADASLSLVVFELDKAVNEKENVVEDYVPVTLNFIQQYELNLIGKMVSTLQIPNYGKSAVLYCGNFHETSVIDSEVTLGTIDKDKLSRIVDKFIAEKEKVVDGTDLVSQLEAEQIPIKESFSYIYERCKNYKTLNAAVLAESVALSVSEYVISSVRLLPYKDIGTLYLSEAIWALNMARKLWAYSERKVNIEDPSVASFLNRINKAFVEMKIPIEIENFDIHFSMFLVAIQRWLKLKIKSAMKIALLTGTNMRELTVNDFILTDDVFPNFSSSKLSETKKINGDFFGLCYSNNLMPLVAFGDQISDSVLTIDSQMHVLNLTNLQNSEIGSKSSFADMQCIQYMQVPSAATNIQLPQGVNGIFTRFAIYPVASN</sequence>
<evidence type="ECO:0000313" key="1">
    <source>
        <dbReference type="EMBL" id="ELP92751.1"/>
    </source>
</evidence>
<dbReference type="EMBL" id="KB206332">
    <property type="protein sequence ID" value="ELP92751.1"/>
    <property type="molecule type" value="Genomic_DNA"/>
</dbReference>